<evidence type="ECO:0000313" key="3">
    <source>
        <dbReference type="EMBL" id="QRF06455.1"/>
    </source>
</evidence>
<proteinExistence type="predicted"/>
<dbReference type="CDD" id="cd04859">
    <property type="entry name" value="Prim_Pol"/>
    <property type="match status" value="1"/>
</dbReference>
<geneLocation type="plasmid" evidence="3 4">
    <name>unnamed</name>
</geneLocation>
<protein>
    <submittedName>
        <fullName evidence="3">Bifunctional DNA primase/polymerase</fullName>
    </submittedName>
</protein>
<dbReference type="Pfam" id="PF09250">
    <property type="entry name" value="Prim-Pol"/>
    <property type="match status" value="1"/>
</dbReference>
<keyword evidence="3" id="KW-0614">Plasmid</keyword>
<dbReference type="InterPro" id="IPR015330">
    <property type="entry name" value="DNA_primase/pol_bifunc_N"/>
</dbReference>
<feature type="domain" description="DNA primase/polymerase bifunctional N-terminal" evidence="2">
    <location>
        <begin position="1"/>
        <end position="212"/>
    </location>
</feature>
<dbReference type="SMART" id="SM00943">
    <property type="entry name" value="Prim-Pol"/>
    <property type="match status" value="1"/>
</dbReference>
<feature type="region of interest" description="Disordered" evidence="1">
    <location>
        <begin position="222"/>
        <end position="253"/>
    </location>
</feature>
<accession>A0ABX7ERW3</accession>
<name>A0ABX7ERW3_9ACTN</name>
<reference evidence="3 4" key="1">
    <citation type="submission" date="2020-03" db="EMBL/GenBank/DDBJ databases">
        <title>Genome mining and metabolic profiling illuminate the polycyclic tetramate macrolactams from Streptomyces koyangensis SCSIO 5802.</title>
        <authorList>
            <person name="Ding W."/>
        </authorList>
    </citation>
    <scope>NUCLEOTIDE SEQUENCE [LARGE SCALE GENOMIC DNA]</scope>
    <source>
        <strain evidence="3 4">SCSIO 5802</strain>
        <plasmid evidence="3 4">unnamed</plasmid>
    </source>
</reference>
<feature type="region of interest" description="Disordered" evidence="1">
    <location>
        <begin position="314"/>
        <end position="345"/>
    </location>
</feature>
<evidence type="ECO:0000256" key="1">
    <source>
        <dbReference type="SAM" id="MobiDB-lite"/>
    </source>
</evidence>
<evidence type="ECO:0000313" key="4">
    <source>
        <dbReference type="Proteomes" id="UP000596311"/>
    </source>
</evidence>
<keyword evidence="4" id="KW-1185">Reference proteome</keyword>
<gene>
    <name evidence="3" type="ORF">G9U55_30305</name>
</gene>
<organism evidence="3 4">
    <name type="scientific">Streptomyces koyangensis</name>
    <dbReference type="NCBI Taxonomy" id="188770"/>
    <lineage>
        <taxon>Bacteria</taxon>
        <taxon>Bacillati</taxon>
        <taxon>Actinomycetota</taxon>
        <taxon>Actinomycetes</taxon>
        <taxon>Kitasatosporales</taxon>
        <taxon>Streptomycetaceae</taxon>
        <taxon>Streptomyces</taxon>
        <taxon>Streptomyces aurantiacus group</taxon>
    </lineage>
</organism>
<sequence>MARHGFAVHPLAPGAKTPAPNCESCGGGAHPATECPCHARRGWCHGFHAATTDLVTVRQWWGGQPRFGVGVACGPSRLVVVDVDAHAAALPERDRLLPGIPVHDEVDLAGLRSGYDSLALLAAHRRRADPCEDASTLRVRTPSGGMHIWYRAPRGGPVFKSSSGSSSRTALAWQVDIRAAGGYIVAPGTRTAAGEYVALPGARRPAPLPLWLVAELSRTGHQEGASAAVSRPAGPSGASLPQARHEGGRGPVEGHGVRVLASLLSDVEACAAVPRGAAFTEKLNRAAYTAGGLVQGGHLDSGDGLRMLLRAAAHARPHQPRRNAQIVESGLRAGSTRPIQPKERT</sequence>
<dbReference type="SUPFAM" id="SSF56747">
    <property type="entry name" value="Prim-pol domain"/>
    <property type="match status" value="1"/>
</dbReference>
<evidence type="ECO:0000259" key="2">
    <source>
        <dbReference type="SMART" id="SM00943"/>
    </source>
</evidence>
<dbReference type="Proteomes" id="UP000596311">
    <property type="component" value="Plasmid unnamed"/>
</dbReference>
<dbReference type="RefSeq" id="WP_203216769.1">
    <property type="nucleotide sequence ID" value="NZ_CP049946.1"/>
</dbReference>
<dbReference type="EMBL" id="CP049946">
    <property type="protein sequence ID" value="QRF06455.1"/>
    <property type="molecule type" value="Genomic_DNA"/>
</dbReference>